<dbReference type="GO" id="GO:0009253">
    <property type="term" value="P:peptidoglycan catabolic process"/>
    <property type="evidence" value="ECO:0007669"/>
    <property type="project" value="InterPro"/>
</dbReference>
<evidence type="ECO:0000313" key="5">
    <source>
        <dbReference type="EMBL" id="SDY19594.1"/>
    </source>
</evidence>
<dbReference type="PANTHER" id="PTHR30404:SF0">
    <property type="entry name" value="N-ACETYLMURAMOYL-L-ALANINE AMIDASE AMIC"/>
    <property type="match status" value="1"/>
</dbReference>
<reference evidence="5 6" key="1">
    <citation type="submission" date="2016-10" db="EMBL/GenBank/DDBJ databases">
        <authorList>
            <person name="de Groot N.N."/>
        </authorList>
    </citation>
    <scope>NUCLEOTIDE SEQUENCE [LARGE SCALE GENOMIC DNA]</scope>
    <source>
        <strain evidence="5 6">DSM 14045</strain>
    </source>
</reference>
<feature type="chain" id="PRO_5010165444" evidence="3">
    <location>
        <begin position="28"/>
        <end position="872"/>
    </location>
</feature>
<gene>
    <name evidence="5" type="ORF">SAMN02910414_00973</name>
</gene>
<feature type="compositionally biased region" description="Low complexity" evidence="2">
    <location>
        <begin position="88"/>
        <end position="104"/>
    </location>
</feature>
<name>A0A1H3HXU2_9FIRM</name>
<dbReference type="OrthoDB" id="2051435at2"/>
<accession>A0A1H3HXU2</accession>
<dbReference type="STRING" id="1122142.SAMN02910414_00973"/>
<protein>
    <submittedName>
        <fullName evidence="5">N-acetylmuramoyl-L-alanine amidase</fullName>
    </submittedName>
</protein>
<feature type="domain" description="MurNAc-LAA" evidence="4">
    <location>
        <begin position="230"/>
        <end position="364"/>
    </location>
</feature>
<keyword evidence="6" id="KW-1185">Reference proteome</keyword>
<dbReference type="Gene3D" id="3.40.630.40">
    <property type="entry name" value="Zn-dependent exopeptidases"/>
    <property type="match status" value="1"/>
</dbReference>
<evidence type="ECO:0000313" key="6">
    <source>
        <dbReference type="Proteomes" id="UP000183918"/>
    </source>
</evidence>
<evidence type="ECO:0000259" key="4">
    <source>
        <dbReference type="SMART" id="SM00646"/>
    </source>
</evidence>
<dbReference type="CDD" id="cd02696">
    <property type="entry name" value="MurNAc-LAA"/>
    <property type="match status" value="1"/>
</dbReference>
<keyword evidence="3" id="KW-0732">Signal</keyword>
<dbReference type="SUPFAM" id="SSF53187">
    <property type="entry name" value="Zn-dependent exopeptidases"/>
    <property type="match status" value="1"/>
</dbReference>
<dbReference type="PANTHER" id="PTHR30404">
    <property type="entry name" value="N-ACETYLMURAMOYL-L-ALANINE AMIDASE"/>
    <property type="match status" value="1"/>
</dbReference>
<dbReference type="Pfam" id="PF01520">
    <property type="entry name" value="Amidase_3"/>
    <property type="match status" value="1"/>
</dbReference>
<dbReference type="InterPro" id="IPR002508">
    <property type="entry name" value="MurNAc-LAA_cat"/>
</dbReference>
<organism evidence="5 6">
    <name type="scientific">Lachnobacterium bovis DSM 14045</name>
    <dbReference type="NCBI Taxonomy" id="1122142"/>
    <lineage>
        <taxon>Bacteria</taxon>
        <taxon>Bacillati</taxon>
        <taxon>Bacillota</taxon>
        <taxon>Clostridia</taxon>
        <taxon>Lachnospirales</taxon>
        <taxon>Lachnospiraceae</taxon>
        <taxon>Lachnobacterium</taxon>
    </lineage>
</organism>
<evidence type="ECO:0000256" key="1">
    <source>
        <dbReference type="ARBA" id="ARBA00022801"/>
    </source>
</evidence>
<keyword evidence="1" id="KW-0378">Hydrolase</keyword>
<feature type="signal peptide" evidence="3">
    <location>
        <begin position="1"/>
        <end position="27"/>
    </location>
</feature>
<dbReference type="GO" id="GO:0008745">
    <property type="term" value="F:N-acetylmuramoyl-L-alanine amidase activity"/>
    <property type="evidence" value="ECO:0007669"/>
    <property type="project" value="InterPro"/>
</dbReference>
<dbReference type="Proteomes" id="UP000183918">
    <property type="component" value="Unassembled WGS sequence"/>
</dbReference>
<dbReference type="InterPro" id="IPR050695">
    <property type="entry name" value="N-acetylmuramoyl_amidase_3"/>
</dbReference>
<dbReference type="RefSeq" id="WP_074716654.1">
    <property type="nucleotide sequence ID" value="NZ_FNPG01000010.1"/>
</dbReference>
<dbReference type="SMART" id="SM00646">
    <property type="entry name" value="Ami_3"/>
    <property type="match status" value="1"/>
</dbReference>
<evidence type="ECO:0000256" key="2">
    <source>
        <dbReference type="SAM" id="MobiDB-lite"/>
    </source>
</evidence>
<sequence length="872" mass="98531">MKKMKKRLLKVSSLLLTLSLGATFAWYENSDSNVNSGQLKKQVKEQAANFVTTNNEAYKDIKKAADDESSEPPIANMNMGTKVDNSNKEVSNNANNNATSSVTNKVTNNVVTMDEDGNTITTNSIEEALKDADQNLDKYTLNPNESKLQTFKKTYQANKNIVIVLDPGHDAVHGGTGAGGVPEAEINLDIALACRDELRKYSGVTVYMTRETAACPHPGTSSGDDNYRRVQYAKRVGATAYIALHCNMSSNTNANGAEVYCPNRGLNPTIGQIGYDLARYSVQELAALGLRNGGVHTRDSETNTRYADGSLADYYAVIKNSKLNGFPGIIIEHGYQSNAYDMNNFLRPKSGRTRVGIADATAIAKYYGLTKGLTYDGVDMKPVFNKDYYAQHNPDVAKALGNDEMALFRHFIDNGMKERRQASANFDVKSYVNEYCDLRNSFGQDWSKYYKHFAQFGSREGRHGTGCSTRKGYVTVYNGKDYSKVYNGAYYADHNSDLKSAFGTDDLKLIEHFVNNGMKEGRRASENFDVHSYKNANSDLRDSFGDDWTKYFEHYCRIGYKEGRTAKDCDKVLRTTTYNGVDYSRVYNYDYYVSKYPDLKRAFGDDDLKTLQHFVNYGINEKRQASDNFDIQSYINANKDLRLAFRKDWKAYVKHYMSNGYKEGRTTTNCSEVKDPITTYNGVDYSKVYSFKDYTSLYPDIQRAFGNDDVGAIEHFVNNGMNERRQAISTFDVVSYKNANADLRAAFGNDMKKYYMHYINNGYKENRKTTDCKTVQNPVTVYKGVDYSAVYDYDYYVTNNKDVMNAFGGDDLLTLEHFVKCGMREGRQASATFNVHTYANNYADLRAAFGNDLTKYYMHYINNGKNENRKGV</sequence>
<dbReference type="GO" id="GO:0030288">
    <property type="term" value="C:outer membrane-bounded periplasmic space"/>
    <property type="evidence" value="ECO:0007669"/>
    <property type="project" value="TreeGrafter"/>
</dbReference>
<evidence type="ECO:0000256" key="3">
    <source>
        <dbReference type="SAM" id="SignalP"/>
    </source>
</evidence>
<dbReference type="AlphaFoldDB" id="A0A1H3HXU2"/>
<proteinExistence type="predicted"/>
<feature type="region of interest" description="Disordered" evidence="2">
    <location>
        <begin position="65"/>
        <end position="104"/>
    </location>
</feature>
<dbReference type="EMBL" id="FNPG01000010">
    <property type="protein sequence ID" value="SDY19594.1"/>
    <property type="molecule type" value="Genomic_DNA"/>
</dbReference>